<comment type="caution">
    <text evidence="2">The sequence shown here is derived from an EMBL/GenBank/DDBJ whole genome shotgun (WGS) entry which is preliminary data.</text>
</comment>
<dbReference type="Proteomes" id="UP001552299">
    <property type="component" value="Unassembled WGS sequence"/>
</dbReference>
<proteinExistence type="predicted"/>
<gene>
    <name evidence="2" type="ORF">M5K25_018479</name>
</gene>
<feature type="region of interest" description="Disordered" evidence="1">
    <location>
        <begin position="28"/>
        <end position="58"/>
    </location>
</feature>
<dbReference type="AlphaFoldDB" id="A0ABD0UIH5"/>
<feature type="compositionally biased region" description="Low complexity" evidence="1">
    <location>
        <begin position="31"/>
        <end position="53"/>
    </location>
</feature>
<accession>A0ABD0UIH5</accession>
<organism evidence="2 3">
    <name type="scientific">Dendrobium thyrsiflorum</name>
    <name type="common">Pinecone-like raceme dendrobium</name>
    <name type="synonym">Orchid</name>
    <dbReference type="NCBI Taxonomy" id="117978"/>
    <lineage>
        <taxon>Eukaryota</taxon>
        <taxon>Viridiplantae</taxon>
        <taxon>Streptophyta</taxon>
        <taxon>Embryophyta</taxon>
        <taxon>Tracheophyta</taxon>
        <taxon>Spermatophyta</taxon>
        <taxon>Magnoliopsida</taxon>
        <taxon>Liliopsida</taxon>
        <taxon>Asparagales</taxon>
        <taxon>Orchidaceae</taxon>
        <taxon>Epidendroideae</taxon>
        <taxon>Malaxideae</taxon>
        <taxon>Dendrobiinae</taxon>
        <taxon>Dendrobium</taxon>
    </lineage>
</organism>
<evidence type="ECO:0000256" key="1">
    <source>
        <dbReference type="SAM" id="MobiDB-lite"/>
    </source>
</evidence>
<evidence type="ECO:0000313" key="2">
    <source>
        <dbReference type="EMBL" id="KAL0912503.1"/>
    </source>
</evidence>
<reference evidence="2 3" key="1">
    <citation type="journal article" date="2024" name="Plant Biotechnol. J.">
        <title>Dendrobium thyrsiflorum genome and its molecular insights into genes involved in important horticultural traits.</title>
        <authorList>
            <person name="Chen B."/>
            <person name="Wang J.Y."/>
            <person name="Zheng P.J."/>
            <person name="Li K.L."/>
            <person name="Liang Y.M."/>
            <person name="Chen X.F."/>
            <person name="Zhang C."/>
            <person name="Zhao X."/>
            <person name="He X."/>
            <person name="Zhang G.Q."/>
            <person name="Liu Z.J."/>
            <person name="Xu Q."/>
        </authorList>
    </citation>
    <scope>NUCLEOTIDE SEQUENCE [LARGE SCALE GENOMIC DNA]</scope>
    <source>
        <strain evidence="2">GZMU011</strain>
    </source>
</reference>
<protein>
    <submittedName>
        <fullName evidence="2">Uncharacterized protein</fullName>
    </submittedName>
</protein>
<dbReference type="EMBL" id="JANQDX010000014">
    <property type="protein sequence ID" value="KAL0912503.1"/>
    <property type="molecule type" value="Genomic_DNA"/>
</dbReference>
<keyword evidence="3" id="KW-1185">Reference proteome</keyword>
<name>A0ABD0UIH5_DENTH</name>
<sequence length="70" mass="7640">MWWSSETPALGGDSAELRRQVVARCNSGPQVVSRRNSSVRRCSGGSPTSSGGPAELQRRVVIRRNSGVRW</sequence>
<evidence type="ECO:0000313" key="3">
    <source>
        <dbReference type="Proteomes" id="UP001552299"/>
    </source>
</evidence>